<evidence type="ECO:0000313" key="2">
    <source>
        <dbReference type="EMBL" id="EFJ14612.1"/>
    </source>
</evidence>
<evidence type="ECO:0000313" key="3">
    <source>
        <dbReference type="Proteomes" id="UP000001514"/>
    </source>
</evidence>
<feature type="coiled-coil region" evidence="1">
    <location>
        <begin position="81"/>
        <end position="108"/>
    </location>
</feature>
<dbReference type="EMBL" id="GL377626">
    <property type="protein sequence ID" value="EFJ14612.1"/>
    <property type="molecule type" value="Genomic_DNA"/>
</dbReference>
<dbReference type="AlphaFoldDB" id="D8SL89"/>
<dbReference type="Proteomes" id="UP000001514">
    <property type="component" value="Unassembled WGS sequence"/>
</dbReference>
<protein>
    <submittedName>
        <fullName evidence="2">Uncharacterized protein</fullName>
    </submittedName>
</protein>
<name>D8SL89_SELML</name>
<dbReference type="STRING" id="88036.D8SL89"/>
<reference evidence="2 3" key="1">
    <citation type="journal article" date="2011" name="Science">
        <title>The Selaginella genome identifies genetic changes associated with the evolution of vascular plants.</title>
        <authorList>
            <person name="Banks J.A."/>
            <person name="Nishiyama T."/>
            <person name="Hasebe M."/>
            <person name="Bowman J.L."/>
            <person name="Gribskov M."/>
            <person name="dePamphilis C."/>
            <person name="Albert V.A."/>
            <person name="Aono N."/>
            <person name="Aoyama T."/>
            <person name="Ambrose B.A."/>
            <person name="Ashton N.W."/>
            <person name="Axtell M.J."/>
            <person name="Barker E."/>
            <person name="Barker M.S."/>
            <person name="Bennetzen J.L."/>
            <person name="Bonawitz N.D."/>
            <person name="Chapple C."/>
            <person name="Cheng C."/>
            <person name="Correa L.G."/>
            <person name="Dacre M."/>
            <person name="DeBarry J."/>
            <person name="Dreyer I."/>
            <person name="Elias M."/>
            <person name="Engstrom E.M."/>
            <person name="Estelle M."/>
            <person name="Feng L."/>
            <person name="Finet C."/>
            <person name="Floyd S.K."/>
            <person name="Frommer W.B."/>
            <person name="Fujita T."/>
            <person name="Gramzow L."/>
            <person name="Gutensohn M."/>
            <person name="Harholt J."/>
            <person name="Hattori M."/>
            <person name="Heyl A."/>
            <person name="Hirai T."/>
            <person name="Hiwatashi Y."/>
            <person name="Ishikawa M."/>
            <person name="Iwata M."/>
            <person name="Karol K.G."/>
            <person name="Koehler B."/>
            <person name="Kolukisaoglu U."/>
            <person name="Kubo M."/>
            <person name="Kurata T."/>
            <person name="Lalonde S."/>
            <person name="Li K."/>
            <person name="Li Y."/>
            <person name="Litt A."/>
            <person name="Lyons E."/>
            <person name="Manning G."/>
            <person name="Maruyama T."/>
            <person name="Michael T.P."/>
            <person name="Mikami K."/>
            <person name="Miyazaki S."/>
            <person name="Morinaga S."/>
            <person name="Murata T."/>
            <person name="Mueller-Roeber B."/>
            <person name="Nelson D.R."/>
            <person name="Obara M."/>
            <person name="Oguri Y."/>
            <person name="Olmstead R.G."/>
            <person name="Onodera N."/>
            <person name="Petersen B.L."/>
            <person name="Pils B."/>
            <person name="Prigge M."/>
            <person name="Rensing S.A."/>
            <person name="Riano-Pachon D.M."/>
            <person name="Roberts A.W."/>
            <person name="Sato Y."/>
            <person name="Scheller H.V."/>
            <person name="Schulz B."/>
            <person name="Schulz C."/>
            <person name="Shakirov E.V."/>
            <person name="Shibagaki N."/>
            <person name="Shinohara N."/>
            <person name="Shippen D.E."/>
            <person name="Soerensen I."/>
            <person name="Sotooka R."/>
            <person name="Sugimoto N."/>
            <person name="Sugita M."/>
            <person name="Sumikawa N."/>
            <person name="Tanurdzic M."/>
            <person name="Theissen G."/>
            <person name="Ulvskov P."/>
            <person name="Wakazuki S."/>
            <person name="Weng J.K."/>
            <person name="Willats W.W."/>
            <person name="Wipf D."/>
            <person name="Wolf P.G."/>
            <person name="Yang L."/>
            <person name="Zimmer A.D."/>
            <person name="Zhu Q."/>
            <person name="Mitros T."/>
            <person name="Hellsten U."/>
            <person name="Loque D."/>
            <person name="Otillar R."/>
            <person name="Salamov A."/>
            <person name="Schmutz J."/>
            <person name="Shapiro H."/>
            <person name="Lindquist E."/>
            <person name="Lucas S."/>
            <person name="Rokhsar D."/>
            <person name="Grigoriev I.V."/>
        </authorList>
    </citation>
    <scope>NUCLEOTIDE SEQUENCE [LARGE SCALE GENOMIC DNA]</scope>
</reference>
<dbReference type="HOGENOM" id="CLU_1443331_0_0_1"/>
<dbReference type="Gramene" id="EFJ14612">
    <property type="protein sequence ID" value="EFJ14612"/>
    <property type="gene ID" value="SELMODRAFT_423307"/>
</dbReference>
<gene>
    <name evidence="2" type="ORF">SELMODRAFT_423307</name>
</gene>
<accession>D8SL89</accession>
<evidence type="ECO:0000256" key="1">
    <source>
        <dbReference type="SAM" id="Coils"/>
    </source>
</evidence>
<sequence>MVLKRAEEQAQIIESLQGTMVVDEMHSLTSARVECARDEADATFAKENLALMMQESEKIAKLQQLQRSSILKRNVELSQSVTDYQHRLRESTQNVQRTEDEARRLLIEVAMQAFQAQTCQGRSALHHSKCVLEIQAPVMSVLKAKGFAALKALDQTIMKDMLHGELWHVKLSRFEPSQFPTSYKDHGT</sequence>
<keyword evidence="3" id="KW-1185">Reference proteome</keyword>
<organism evidence="3">
    <name type="scientific">Selaginella moellendorffii</name>
    <name type="common">Spikemoss</name>
    <dbReference type="NCBI Taxonomy" id="88036"/>
    <lineage>
        <taxon>Eukaryota</taxon>
        <taxon>Viridiplantae</taxon>
        <taxon>Streptophyta</taxon>
        <taxon>Embryophyta</taxon>
        <taxon>Tracheophyta</taxon>
        <taxon>Lycopodiopsida</taxon>
        <taxon>Selaginellales</taxon>
        <taxon>Selaginellaceae</taxon>
        <taxon>Selaginella</taxon>
    </lineage>
</organism>
<dbReference type="InParanoid" id="D8SL89"/>
<keyword evidence="1" id="KW-0175">Coiled coil</keyword>
<proteinExistence type="predicted"/>
<dbReference type="KEGG" id="smo:SELMODRAFT_423307"/>